<dbReference type="GO" id="GO:0005886">
    <property type="term" value="C:plasma membrane"/>
    <property type="evidence" value="ECO:0007669"/>
    <property type="project" value="UniProtKB-SubCell"/>
</dbReference>
<keyword evidence="5 7" id="KW-0472">Membrane</keyword>
<feature type="transmembrane region" description="Helical" evidence="7">
    <location>
        <begin position="445"/>
        <end position="464"/>
    </location>
</feature>
<keyword evidence="10" id="KW-1185">Reference proteome</keyword>
<proteinExistence type="predicted"/>
<dbReference type="InterPro" id="IPR020846">
    <property type="entry name" value="MFS_dom"/>
</dbReference>
<feature type="compositionally biased region" description="Low complexity" evidence="6">
    <location>
        <begin position="1"/>
        <end position="11"/>
    </location>
</feature>
<comment type="subcellular location">
    <subcellularLocation>
        <location evidence="1">Cell membrane</location>
        <topology evidence="1">Multi-pass membrane protein</topology>
    </subcellularLocation>
</comment>
<evidence type="ECO:0000259" key="8">
    <source>
        <dbReference type="PROSITE" id="PS50850"/>
    </source>
</evidence>
<feature type="transmembrane region" description="Helical" evidence="7">
    <location>
        <begin position="416"/>
        <end position="439"/>
    </location>
</feature>
<keyword evidence="4 7" id="KW-1133">Transmembrane helix</keyword>
<evidence type="ECO:0000256" key="1">
    <source>
        <dbReference type="ARBA" id="ARBA00004651"/>
    </source>
</evidence>
<dbReference type="PROSITE" id="PS50850">
    <property type="entry name" value="MFS"/>
    <property type="match status" value="1"/>
</dbReference>
<gene>
    <name evidence="9" type="ORF">SMD44_06557</name>
</gene>
<dbReference type="AlphaFoldDB" id="A0A1Z1WKV6"/>
<name>A0A1Z1WKV6_9ACTN</name>
<accession>A0A1Z1WKV6</accession>
<feature type="transmembrane region" description="Helical" evidence="7">
    <location>
        <begin position="157"/>
        <end position="177"/>
    </location>
</feature>
<feature type="domain" description="Major facilitator superfamily (MFS) profile" evidence="8">
    <location>
        <begin position="155"/>
        <end position="530"/>
    </location>
</feature>
<feature type="transmembrane region" description="Helical" evidence="7">
    <location>
        <begin position="504"/>
        <end position="526"/>
    </location>
</feature>
<feature type="transmembrane region" description="Helical" evidence="7">
    <location>
        <begin position="350"/>
        <end position="373"/>
    </location>
</feature>
<keyword evidence="3 7" id="KW-0812">Transmembrane</keyword>
<feature type="compositionally biased region" description="Basic and acidic residues" evidence="6">
    <location>
        <begin position="96"/>
        <end position="112"/>
    </location>
</feature>
<feature type="transmembrane region" description="Helical" evidence="7">
    <location>
        <begin position="221"/>
        <end position="238"/>
    </location>
</feature>
<evidence type="ECO:0000256" key="6">
    <source>
        <dbReference type="SAM" id="MobiDB-lite"/>
    </source>
</evidence>
<dbReference type="KEGG" id="salf:SMD44_06557"/>
<dbReference type="STRING" id="67267.GCA_000716675_01409"/>
<dbReference type="PANTHER" id="PTHR43124:SF3">
    <property type="entry name" value="CHLORAMPHENICOL EFFLUX PUMP RV0191"/>
    <property type="match status" value="1"/>
</dbReference>
<feature type="compositionally biased region" description="Basic and acidic residues" evidence="6">
    <location>
        <begin position="27"/>
        <end position="42"/>
    </location>
</feature>
<evidence type="ECO:0000256" key="4">
    <source>
        <dbReference type="ARBA" id="ARBA00022989"/>
    </source>
</evidence>
<sequence length="546" mass="54498">MGTEQAGAGPEHAGRGPGAAGRGAEAGLEREPQLEGSERQPELEGAEPQSQPGAAEPQPRPHPEPEPGPELEGTERQPQLEGAEPQSQPGAAEPQPRPHPEPEPGPKPDGTERQPPTNTTKPRPEPDGSQPQPETTDPQRTGRPTSAPPPTRPLPTALLTCAMAFSMLQLFLLGALGPRLVDELDISPTVLGLTTTIGFGTAAVLSPAGGRIVDRVGPRRALAALLLLSAVALALIGAAPGAGFLLAAVALGGLPQALANPATNKAILASVEPARRGAVTGMKQSGVQLGAFAAGLPLAALAGWLGWRGAVWTAAGAAVVTAAWALRTLPQDAPARTGAPPASLVPRGTIAWLAGFSLLLGCGIASVNTYLALYGAHRLDLGPGAAGALVAVLGVSGVVGRVAWSKAATPGRAEWLPGLLAAGAVGAALLLAGAAALAVLVWPGAVAVGVFAVSANAVSMVLVMQRAAPGRAGQDSALVSAGFFAGFALGPPLFGLLASAGHYGWGWTLVTAEFAAAGAVALTWAVRERGRGAGDTGSKAQGPGHG</sequence>
<feature type="transmembrane region" description="Helical" evidence="7">
    <location>
        <begin position="476"/>
        <end position="498"/>
    </location>
</feature>
<feature type="compositionally biased region" description="Polar residues" evidence="6">
    <location>
        <begin position="129"/>
        <end position="139"/>
    </location>
</feature>
<evidence type="ECO:0000256" key="5">
    <source>
        <dbReference type="ARBA" id="ARBA00023136"/>
    </source>
</evidence>
<feature type="region of interest" description="Disordered" evidence="6">
    <location>
        <begin position="1"/>
        <end position="155"/>
    </location>
</feature>
<evidence type="ECO:0000256" key="2">
    <source>
        <dbReference type="ARBA" id="ARBA00022475"/>
    </source>
</evidence>
<dbReference type="EMBL" id="CP021748">
    <property type="protein sequence ID" value="ARX87076.1"/>
    <property type="molecule type" value="Genomic_DNA"/>
</dbReference>
<dbReference type="eggNOG" id="COG2814">
    <property type="taxonomic scope" value="Bacteria"/>
</dbReference>
<keyword evidence="2" id="KW-1003">Cell membrane</keyword>
<reference evidence="9 10" key="1">
    <citation type="submission" date="2017-05" db="EMBL/GenBank/DDBJ databases">
        <title>Streptomyces alboflavus Genome sequencing and assembly.</title>
        <authorList>
            <person name="Wang Y."/>
            <person name="Du B."/>
            <person name="Ding Y."/>
            <person name="Liu H."/>
            <person name="Hou Q."/>
            <person name="Liu K."/>
            <person name="Wang C."/>
            <person name="Yao L."/>
        </authorList>
    </citation>
    <scope>NUCLEOTIDE SEQUENCE [LARGE SCALE GENOMIC DNA]</scope>
    <source>
        <strain evidence="9 10">MDJK44</strain>
    </source>
</reference>
<dbReference type="InterPro" id="IPR050189">
    <property type="entry name" value="MFS_Efflux_Transporters"/>
</dbReference>
<evidence type="ECO:0000256" key="7">
    <source>
        <dbReference type="SAM" id="Phobius"/>
    </source>
</evidence>
<feature type="transmembrane region" description="Helical" evidence="7">
    <location>
        <begin position="189"/>
        <end position="209"/>
    </location>
</feature>
<dbReference type="Pfam" id="PF07690">
    <property type="entry name" value="MFS_1"/>
    <property type="match status" value="1"/>
</dbReference>
<feature type="transmembrane region" description="Helical" evidence="7">
    <location>
        <begin position="385"/>
        <end position="404"/>
    </location>
</feature>
<dbReference type="GO" id="GO:0022857">
    <property type="term" value="F:transmembrane transporter activity"/>
    <property type="evidence" value="ECO:0007669"/>
    <property type="project" value="InterPro"/>
</dbReference>
<dbReference type="SUPFAM" id="SSF103473">
    <property type="entry name" value="MFS general substrate transporter"/>
    <property type="match status" value="1"/>
</dbReference>
<evidence type="ECO:0000313" key="9">
    <source>
        <dbReference type="EMBL" id="ARX87076.1"/>
    </source>
</evidence>
<evidence type="ECO:0000313" key="10">
    <source>
        <dbReference type="Proteomes" id="UP000195880"/>
    </source>
</evidence>
<dbReference type="InterPro" id="IPR011701">
    <property type="entry name" value="MFS"/>
</dbReference>
<dbReference type="Gene3D" id="1.20.1250.20">
    <property type="entry name" value="MFS general substrate transporter like domains"/>
    <property type="match status" value="2"/>
</dbReference>
<evidence type="ECO:0000256" key="3">
    <source>
        <dbReference type="ARBA" id="ARBA00022692"/>
    </source>
</evidence>
<dbReference type="RefSeq" id="WP_335756101.1">
    <property type="nucleotide sequence ID" value="NZ_CP021748.1"/>
</dbReference>
<dbReference type="InterPro" id="IPR036259">
    <property type="entry name" value="MFS_trans_sf"/>
</dbReference>
<protein>
    <submittedName>
        <fullName evidence="9">Arabinose ABC transporter permease</fullName>
    </submittedName>
</protein>
<organism evidence="9 10">
    <name type="scientific">Streptomyces alboflavus</name>
    <dbReference type="NCBI Taxonomy" id="67267"/>
    <lineage>
        <taxon>Bacteria</taxon>
        <taxon>Bacillati</taxon>
        <taxon>Actinomycetota</taxon>
        <taxon>Actinomycetes</taxon>
        <taxon>Kitasatosporales</taxon>
        <taxon>Streptomycetaceae</taxon>
        <taxon>Streptomyces</taxon>
    </lineage>
</organism>
<feature type="transmembrane region" description="Helical" evidence="7">
    <location>
        <begin position="311"/>
        <end position="329"/>
    </location>
</feature>
<dbReference type="Proteomes" id="UP000195880">
    <property type="component" value="Chromosome"/>
</dbReference>
<dbReference type="PANTHER" id="PTHR43124">
    <property type="entry name" value="PURINE EFFLUX PUMP PBUE"/>
    <property type="match status" value="1"/>
</dbReference>